<reference evidence="3" key="1">
    <citation type="submission" date="2015-04" db="EMBL/GenBank/DDBJ databases">
        <title>The genome sequence of the plant pathogenic Rhizarian Plasmodiophora brassicae reveals insights in its biotrophic life cycle and the origin of chitin synthesis.</title>
        <authorList>
            <person name="Schwelm A."/>
            <person name="Fogelqvist J."/>
            <person name="Knaust A."/>
            <person name="Julke S."/>
            <person name="Lilja T."/>
            <person name="Dhandapani V."/>
            <person name="Bonilla-Rosso G."/>
            <person name="Karlsson M."/>
            <person name="Shevchenko A."/>
            <person name="Choi S.R."/>
            <person name="Kim H.G."/>
            <person name="Park J.Y."/>
            <person name="Lim Y.P."/>
            <person name="Ludwig-Muller J."/>
            <person name="Dixelius C."/>
        </authorList>
    </citation>
    <scope>NUCLEOTIDE SEQUENCE</scope>
    <source>
        <tissue evidence="3">Potato root galls</tissue>
    </source>
</reference>
<dbReference type="EMBL" id="HACM01009273">
    <property type="protein sequence ID" value="CRZ09715.1"/>
    <property type="molecule type" value="Transcribed_RNA"/>
</dbReference>
<keyword evidence="2" id="KW-0472">Membrane</keyword>
<evidence type="ECO:0000256" key="1">
    <source>
        <dbReference type="SAM" id="MobiDB-lite"/>
    </source>
</evidence>
<keyword evidence="2" id="KW-1133">Transmembrane helix</keyword>
<proteinExistence type="predicted"/>
<accession>A0A0H5R6D0</accession>
<protein>
    <submittedName>
        <fullName evidence="3">Uncharacterized protein</fullName>
    </submittedName>
</protein>
<evidence type="ECO:0000313" key="3">
    <source>
        <dbReference type="EMBL" id="CRZ09715.1"/>
    </source>
</evidence>
<name>A0A0H5R6D0_9EUKA</name>
<keyword evidence="2" id="KW-0812">Transmembrane</keyword>
<sequence length="126" mass="13634">DIKLTAPPCQNMILMYLKELSKFLVIATRNYGTVLLRQTLFRATFQISLASGVGDVARVFSTRYHYYVRSIFGFALIASATGLTASILGTDGRSYSVAKASCCSCMESSSSNSSSRSFMSSPPVTS</sequence>
<dbReference type="AlphaFoldDB" id="A0A0H5R6D0"/>
<feature type="transmembrane region" description="Helical" evidence="2">
    <location>
        <begin position="66"/>
        <end position="89"/>
    </location>
</feature>
<evidence type="ECO:0000256" key="2">
    <source>
        <dbReference type="SAM" id="Phobius"/>
    </source>
</evidence>
<feature type="non-terminal residue" evidence="3">
    <location>
        <position position="1"/>
    </location>
</feature>
<feature type="region of interest" description="Disordered" evidence="1">
    <location>
        <begin position="107"/>
        <end position="126"/>
    </location>
</feature>
<organism evidence="3">
    <name type="scientific">Spongospora subterranea</name>
    <dbReference type="NCBI Taxonomy" id="70186"/>
    <lineage>
        <taxon>Eukaryota</taxon>
        <taxon>Sar</taxon>
        <taxon>Rhizaria</taxon>
        <taxon>Endomyxa</taxon>
        <taxon>Phytomyxea</taxon>
        <taxon>Plasmodiophorida</taxon>
        <taxon>Plasmodiophoridae</taxon>
        <taxon>Spongospora</taxon>
    </lineage>
</organism>